<organism evidence="2 3">
    <name type="scientific">Candidatus Taylorbacteria bacterium RIFCSPLOWO2_12_FULL_47_20</name>
    <dbReference type="NCBI Taxonomy" id="1802335"/>
    <lineage>
        <taxon>Bacteria</taxon>
        <taxon>Candidatus Tayloriibacteriota</taxon>
    </lineage>
</organism>
<gene>
    <name evidence="2" type="ORF">A3G59_00010</name>
</gene>
<dbReference type="PROSITE" id="PS50878">
    <property type="entry name" value="RT_POL"/>
    <property type="match status" value="1"/>
</dbReference>
<dbReference type="AlphaFoldDB" id="A0A1G2P6E6"/>
<proteinExistence type="predicted"/>
<dbReference type="SUPFAM" id="SSF56672">
    <property type="entry name" value="DNA/RNA polymerases"/>
    <property type="match status" value="1"/>
</dbReference>
<protein>
    <recommendedName>
        <fullName evidence="1">Reverse transcriptase domain-containing protein</fullName>
    </recommendedName>
</protein>
<dbReference type="PANTHER" id="PTHR34047">
    <property type="entry name" value="NUCLEAR INTRON MATURASE 1, MITOCHONDRIAL-RELATED"/>
    <property type="match status" value="1"/>
</dbReference>
<dbReference type="CDD" id="cd01651">
    <property type="entry name" value="RT_G2_intron"/>
    <property type="match status" value="1"/>
</dbReference>
<comment type="caution">
    <text evidence="2">The sequence shown here is derived from an EMBL/GenBank/DDBJ whole genome shotgun (WGS) entry which is preliminary data.</text>
</comment>
<dbReference type="InterPro" id="IPR051083">
    <property type="entry name" value="GrpII_Intron_Splice-Mob/Def"/>
</dbReference>
<dbReference type="EMBL" id="MHSN01000039">
    <property type="protein sequence ID" value="OHA43925.1"/>
    <property type="molecule type" value="Genomic_DNA"/>
</dbReference>
<accession>A0A1G2P6E6</accession>
<dbReference type="InterPro" id="IPR000477">
    <property type="entry name" value="RT_dom"/>
</dbReference>
<dbReference type="InterPro" id="IPR043502">
    <property type="entry name" value="DNA/RNA_pol_sf"/>
</dbReference>
<reference evidence="2 3" key="1">
    <citation type="journal article" date="2016" name="Nat. Commun.">
        <title>Thousands of microbial genomes shed light on interconnected biogeochemical processes in an aquifer system.</title>
        <authorList>
            <person name="Anantharaman K."/>
            <person name="Brown C.T."/>
            <person name="Hug L.A."/>
            <person name="Sharon I."/>
            <person name="Castelle C.J."/>
            <person name="Probst A.J."/>
            <person name="Thomas B.C."/>
            <person name="Singh A."/>
            <person name="Wilkins M.J."/>
            <person name="Karaoz U."/>
            <person name="Brodie E.L."/>
            <person name="Williams K.H."/>
            <person name="Hubbard S.S."/>
            <person name="Banfield J.F."/>
        </authorList>
    </citation>
    <scope>NUCLEOTIDE SEQUENCE [LARGE SCALE GENOMIC DNA]</scope>
</reference>
<dbReference type="Pfam" id="PF00078">
    <property type="entry name" value="RVT_1"/>
    <property type="match status" value="1"/>
</dbReference>
<sequence length="313" mass="36850">MSSLFEEIISLPNLFAAWREFIKGKNKKGDVLEFAADLEEHIFLLHDDLANGKYRHGGYTTFIVSDPKPRRIHKACVRDRLLHHAVARVLCPYFDGRFIFDSYSSRKGKGTHAAIKRFRDFAWRISRNRTRTVWILKMDVRKYFASIDHNILFSLFEKSFFGDGRLRDLLWEIINSFHAEKGKGIPLGNLTSQLFSNIYLNPLDQFVKRRLCAGQYIRYADDIFILSHNRNCLANTLARMERFLEGVLALRLHPAKIHIMQWHRGVDILGFVSSPTKTILRTKTRRRMIKRLVEASDFDEQYEALYSRMKYER</sequence>
<dbReference type="PANTHER" id="PTHR34047:SF8">
    <property type="entry name" value="PROTEIN YKFC"/>
    <property type="match status" value="1"/>
</dbReference>
<feature type="domain" description="Reverse transcriptase" evidence="1">
    <location>
        <begin position="1"/>
        <end position="273"/>
    </location>
</feature>
<name>A0A1G2P6E6_9BACT</name>
<evidence type="ECO:0000259" key="1">
    <source>
        <dbReference type="PROSITE" id="PS50878"/>
    </source>
</evidence>
<evidence type="ECO:0000313" key="3">
    <source>
        <dbReference type="Proteomes" id="UP000176881"/>
    </source>
</evidence>
<dbReference type="Proteomes" id="UP000176881">
    <property type="component" value="Unassembled WGS sequence"/>
</dbReference>
<evidence type="ECO:0000313" key="2">
    <source>
        <dbReference type="EMBL" id="OHA43925.1"/>
    </source>
</evidence>